<name>A0A840E590_9BACT</name>
<keyword evidence="3" id="KW-1185">Reference proteome</keyword>
<proteinExistence type="predicted"/>
<organism evidence="2 3">
    <name type="scientific">Neolewinella aquimaris</name>
    <dbReference type="NCBI Taxonomy" id="1835722"/>
    <lineage>
        <taxon>Bacteria</taxon>
        <taxon>Pseudomonadati</taxon>
        <taxon>Bacteroidota</taxon>
        <taxon>Saprospiria</taxon>
        <taxon>Saprospirales</taxon>
        <taxon>Lewinellaceae</taxon>
        <taxon>Neolewinella</taxon>
    </lineage>
</organism>
<evidence type="ECO:0000313" key="3">
    <source>
        <dbReference type="Proteomes" id="UP000576209"/>
    </source>
</evidence>
<feature type="transmembrane region" description="Helical" evidence="1">
    <location>
        <begin position="61"/>
        <end position="80"/>
    </location>
</feature>
<protein>
    <submittedName>
        <fullName evidence="2">Uncharacterized protein</fullName>
    </submittedName>
</protein>
<evidence type="ECO:0000256" key="1">
    <source>
        <dbReference type="SAM" id="Phobius"/>
    </source>
</evidence>
<comment type="caution">
    <text evidence="2">The sequence shown here is derived from an EMBL/GenBank/DDBJ whole genome shotgun (WGS) entry which is preliminary data.</text>
</comment>
<evidence type="ECO:0000313" key="2">
    <source>
        <dbReference type="EMBL" id="MBB4080804.1"/>
    </source>
</evidence>
<dbReference type="AlphaFoldDB" id="A0A840E590"/>
<dbReference type="RefSeq" id="WP_183497023.1">
    <property type="nucleotide sequence ID" value="NZ_JACIFF010000009.1"/>
</dbReference>
<gene>
    <name evidence="2" type="ORF">GGR28_003439</name>
</gene>
<keyword evidence="1" id="KW-0812">Transmembrane</keyword>
<dbReference type="Proteomes" id="UP000576209">
    <property type="component" value="Unassembled WGS sequence"/>
</dbReference>
<keyword evidence="1" id="KW-1133">Transmembrane helix</keyword>
<feature type="transmembrane region" description="Helical" evidence="1">
    <location>
        <begin position="21"/>
        <end position="41"/>
    </location>
</feature>
<dbReference type="EMBL" id="JACIFF010000009">
    <property type="protein sequence ID" value="MBB4080804.1"/>
    <property type="molecule type" value="Genomic_DNA"/>
</dbReference>
<keyword evidence="1" id="KW-0472">Membrane</keyword>
<accession>A0A840E590</accession>
<reference evidence="2 3" key="1">
    <citation type="submission" date="2020-08" db="EMBL/GenBank/DDBJ databases">
        <title>Genomic Encyclopedia of Type Strains, Phase IV (KMG-IV): sequencing the most valuable type-strain genomes for metagenomic binning, comparative biology and taxonomic classification.</title>
        <authorList>
            <person name="Goeker M."/>
        </authorList>
    </citation>
    <scope>NUCLEOTIDE SEQUENCE [LARGE SCALE GENOMIC DNA]</scope>
    <source>
        <strain evidence="2 3">DSM 105137</strain>
    </source>
</reference>
<sequence length="161" mass="18904">MVELDSREIAIVKHKLDRENNLKIFYILLLSPVIFLLGPFIPGKRGKGALVEKMDYWDTVVVFALVWILILFGVIIYLWIKRDKEFMTMRPYLRKEAYSLKVKRKSRSAFSLYDDLLVPFDTNNVKRLKINRQESELIKVNDTLDVKIEVNTGLVLSLKKK</sequence>